<dbReference type="PANTHER" id="PTHR19136:SF86">
    <property type="entry name" value="ADENOSYLCOBINAMIDE-PHOSPHATE GUANYLYLTRANSFERASE"/>
    <property type="match status" value="1"/>
</dbReference>
<feature type="compositionally biased region" description="Basic and acidic residues" evidence="2">
    <location>
        <begin position="24"/>
        <end position="42"/>
    </location>
</feature>
<dbReference type="Gene3D" id="3.90.550.10">
    <property type="entry name" value="Spore Coat Polysaccharide Biosynthesis Protein SpsA, Chain A"/>
    <property type="match status" value="1"/>
</dbReference>
<name>U1MLP8_9EURY</name>
<dbReference type="HOGENOM" id="CLU_098907_0_0_2"/>
<dbReference type="Pfam" id="PF12804">
    <property type="entry name" value="NTP_transf_3"/>
    <property type="match status" value="1"/>
</dbReference>
<evidence type="ECO:0000313" key="5">
    <source>
        <dbReference type="Proteomes" id="UP000030649"/>
    </source>
</evidence>
<dbReference type="GO" id="GO:0016779">
    <property type="term" value="F:nucleotidyltransferase activity"/>
    <property type="evidence" value="ECO:0007669"/>
    <property type="project" value="UniProtKB-KW"/>
</dbReference>
<keyword evidence="1 4" id="KW-0808">Transferase</keyword>
<feature type="region of interest" description="Disordered" evidence="2">
    <location>
        <begin position="7"/>
        <end position="61"/>
    </location>
</feature>
<sequence>MDALIMCGGHGSRLRNQQNTTTDDEIHSPDELQHIETDKNRSCADSSVTQQSTPASNRSVIEREKPLVEIDGTTMLSHVVDALTASPVETVWAVTSPNAPRTATTVRESSSFESISPIETAGDGYVPDLQHALSVVDTPVVTTPADLPLLSSDHITEIITAARMPGDARATQTLSSTMLCVPAALKQQLGVSIDTVFEHKDLTVTPSGVNVVGEDTDTVCVSYDARLAVNVNRPTDRHIAEKLCE</sequence>
<reference evidence="4 5" key="1">
    <citation type="journal article" date="2013" name="PLoS ONE">
        <title>Assembly-driven community genomics of a hypersaline microbial ecosystem.</title>
        <authorList>
            <person name="Podell S."/>
            <person name="Ugalde J.A."/>
            <person name="Narasingarao P."/>
            <person name="Banfield J.F."/>
            <person name="Heidelberg K.B."/>
            <person name="Allen E.E."/>
        </authorList>
    </citation>
    <scope>NUCLEOTIDE SEQUENCE [LARGE SCALE GENOMIC DNA]</scope>
    <source>
        <strain evidence="5">J07HQW1</strain>
    </source>
</reference>
<dbReference type="PANTHER" id="PTHR19136">
    <property type="entry name" value="MOLYBDENUM COFACTOR GUANYLYLTRANSFERASE"/>
    <property type="match status" value="1"/>
</dbReference>
<proteinExistence type="predicted"/>
<evidence type="ECO:0000259" key="3">
    <source>
        <dbReference type="Pfam" id="PF12804"/>
    </source>
</evidence>
<feature type="compositionally biased region" description="Polar residues" evidence="2">
    <location>
        <begin position="43"/>
        <end position="59"/>
    </location>
</feature>
<dbReference type="EMBL" id="KE356560">
    <property type="protein sequence ID" value="ERG90619.1"/>
    <property type="molecule type" value="Genomic_DNA"/>
</dbReference>
<dbReference type="InterPro" id="IPR025877">
    <property type="entry name" value="MobA-like_NTP_Trfase"/>
</dbReference>
<dbReference type="STRING" id="1238424.J07HQW1_00643"/>
<organism evidence="4 5">
    <name type="scientific">Haloquadratum walsbyi J07HQW1</name>
    <dbReference type="NCBI Taxonomy" id="1238424"/>
    <lineage>
        <taxon>Archaea</taxon>
        <taxon>Methanobacteriati</taxon>
        <taxon>Methanobacteriota</taxon>
        <taxon>Stenosarchaea group</taxon>
        <taxon>Halobacteria</taxon>
        <taxon>Halobacteriales</taxon>
        <taxon>Haloferacaceae</taxon>
        <taxon>Haloquadratum</taxon>
    </lineage>
</organism>
<dbReference type="SUPFAM" id="SSF53448">
    <property type="entry name" value="Nucleotide-diphospho-sugar transferases"/>
    <property type="match status" value="1"/>
</dbReference>
<evidence type="ECO:0000313" key="4">
    <source>
        <dbReference type="EMBL" id="ERG90619.1"/>
    </source>
</evidence>
<evidence type="ECO:0000256" key="1">
    <source>
        <dbReference type="ARBA" id="ARBA00022679"/>
    </source>
</evidence>
<accession>U1MLP8</accession>
<gene>
    <name evidence="4" type="ORF">J07HQW1_00643</name>
</gene>
<dbReference type="AlphaFoldDB" id="U1MLP8"/>
<keyword evidence="4" id="KW-0548">Nucleotidyltransferase</keyword>
<evidence type="ECO:0000256" key="2">
    <source>
        <dbReference type="SAM" id="MobiDB-lite"/>
    </source>
</evidence>
<feature type="domain" description="MobA-like NTP transferase" evidence="3">
    <location>
        <begin position="63"/>
        <end position="170"/>
    </location>
</feature>
<protein>
    <submittedName>
        <fullName evidence="4">GTP:adenosylcobinamide-phosphate guanylyltransferase</fullName>
    </submittedName>
</protein>
<dbReference type="InterPro" id="IPR029044">
    <property type="entry name" value="Nucleotide-diphossugar_trans"/>
</dbReference>
<dbReference type="Proteomes" id="UP000030649">
    <property type="component" value="Unassembled WGS sequence"/>
</dbReference>